<dbReference type="SMART" id="SM00363">
    <property type="entry name" value="S4"/>
    <property type="match status" value="1"/>
</dbReference>
<dbReference type="InterPro" id="IPR001912">
    <property type="entry name" value="Ribosomal_uS4_N"/>
</dbReference>
<dbReference type="PROSITE" id="PS00632">
    <property type="entry name" value="RIBOSOMAL_S4"/>
    <property type="match status" value="1"/>
</dbReference>
<feature type="domain" description="Small ribosomal subunit protein uS4 N-terminal" evidence="11">
    <location>
        <begin position="3"/>
        <end position="91"/>
    </location>
</feature>
<evidence type="ECO:0000256" key="3">
    <source>
        <dbReference type="ARBA" id="ARBA00022884"/>
    </source>
</evidence>
<keyword evidence="3 7" id="KW-0694">RNA-binding</keyword>
<dbReference type="CDD" id="cd00165">
    <property type="entry name" value="S4"/>
    <property type="match status" value="1"/>
</dbReference>
<evidence type="ECO:0000256" key="8">
    <source>
        <dbReference type="RuleBase" id="RU003699"/>
    </source>
</evidence>
<dbReference type="GO" id="GO:0006412">
    <property type="term" value="P:translation"/>
    <property type="evidence" value="ECO:0007669"/>
    <property type="project" value="UniProtKB-UniRule"/>
</dbReference>
<accession>A0A4S4AXB5</accession>
<dbReference type="FunFam" id="3.10.290.10:FF:000001">
    <property type="entry name" value="30S ribosomal protein S4"/>
    <property type="match status" value="1"/>
</dbReference>
<dbReference type="PANTHER" id="PTHR11831:SF4">
    <property type="entry name" value="SMALL RIBOSOMAL SUBUNIT PROTEIN US4M"/>
    <property type="match status" value="1"/>
</dbReference>
<comment type="caution">
    <text evidence="12">The sequence shown here is derived from an EMBL/GenBank/DDBJ whole genome shotgun (WGS) entry which is preliminary data.</text>
</comment>
<feature type="domain" description="RNA-binding S4" evidence="10">
    <location>
        <begin position="92"/>
        <end position="153"/>
    </location>
</feature>
<evidence type="ECO:0000256" key="4">
    <source>
        <dbReference type="ARBA" id="ARBA00022980"/>
    </source>
</evidence>
<dbReference type="OrthoDB" id="9803672at2"/>
<comment type="subunit">
    <text evidence="7">Part of the 30S ribosomal subunit. Contacts protein S5. The interaction surface between S4 and S5 is involved in control of translational fidelity.</text>
</comment>
<name>A0A4S4AXB5_9RHOO</name>
<dbReference type="AlphaFoldDB" id="A0A4S4AXB5"/>
<evidence type="ECO:0000259" key="11">
    <source>
        <dbReference type="SMART" id="SM01390"/>
    </source>
</evidence>
<proteinExistence type="inferred from homology"/>
<evidence type="ECO:0000259" key="10">
    <source>
        <dbReference type="SMART" id="SM00363"/>
    </source>
</evidence>
<dbReference type="RefSeq" id="WP_136348456.1">
    <property type="nucleotide sequence ID" value="NZ_SSOC01000004.1"/>
</dbReference>
<evidence type="ECO:0000256" key="5">
    <source>
        <dbReference type="ARBA" id="ARBA00023274"/>
    </source>
</evidence>
<dbReference type="InterPro" id="IPR018079">
    <property type="entry name" value="Ribosomal_uS4_CS"/>
</dbReference>
<feature type="region of interest" description="Disordered" evidence="9">
    <location>
        <begin position="19"/>
        <end position="46"/>
    </location>
</feature>
<dbReference type="InterPro" id="IPR002942">
    <property type="entry name" value="S4_RNA-bd"/>
</dbReference>
<dbReference type="Pfam" id="PF00163">
    <property type="entry name" value="Ribosomal_S4"/>
    <property type="match status" value="1"/>
</dbReference>
<keyword evidence="2 7" id="KW-0699">rRNA-binding</keyword>
<evidence type="ECO:0000313" key="12">
    <source>
        <dbReference type="EMBL" id="THF64737.1"/>
    </source>
</evidence>
<evidence type="ECO:0000256" key="7">
    <source>
        <dbReference type="HAMAP-Rule" id="MF_01306"/>
    </source>
</evidence>
<dbReference type="PROSITE" id="PS50889">
    <property type="entry name" value="S4"/>
    <property type="match status" value="1"/>
</dbReference>
<comment type="similarity">
    <text evidence="1 7 8">Belongs to the universal ribosomal protein uS4 family.</text>
</comment>
<comment type="function">
    <text evidence="7">With S5 and S12 plays an important role in translational accuracy.</text>
</comment>
<dbReference type="Gene3D" id="3.10.290.10">
    <property type="entry name" value="RNA-binding S4 domain"/>
    <property type="match status" value="1"/>
</dbReference>
<dbReference type="PANTHER" id="PTHR11831">
    <property type="entry name" value="30S 40S RIBOSOMAL PROTEIN"/>
    <property type="match status" value="1"/>
</dbReference>
<dbReference type="GO" id="GO:0019843">
    <property type="term" value="F:rRNA binding"/>
    <property type="evidence" value="ECO:0007669"/>
    <property type="project" value="UniProtKB-UniRule"/>
</dbReference>
<dbReference type="GO" id="GO:0015935">
    <property type="term" value="C:small ribosomal subunit"/>
    <property type="evidence" value="ECO:0007669"/>
    <property type="project" value="InterPro"/>
</dbReference>
<evidence type="ECO:0000256" key="6">
    <source>
        <dbReference type="ARBA" id="ARBA00035254"/>
    </source>
</evidence>
<gene>
    <name evidence="7 12" type="primary">rpsD</name>
    <name evidence="12" type="ORF">E6C76_11855</name>
</gene>
<dbReference type="Pfam" id="PF01479">
    <property type="entry name" value="S4"/>
    <property type="match status" value="1"/>
</dbReference>
<dbReference type="Gene3D" id="1.10.1050.10">
    <property type="entry name" value="Ribosomal Protein S4 Delta 41, Chain A, domain 1"/>
    <property type="match status" value="1"/>
</dbReference>
<evidence type="ECO:0000256" key="1">
    <source>
        <dbReference type="ARBA" id="ARBA00007465"/>
    </source>
</evidence>
<comment type="function">
    <text evidence="7">One of the primary rRNA binding proteins, it binds directly to 16S rRNA where it nucleates assembly of the body of the 30S subunit.</text>
</comment>
<keyword evidence="5 7" id="KW-0687">Ribonucleoprotein</keyword>
<dbReference type="Proteomes" id="UP000308430">
    <property type="component" value="Unassembled WGS sequence"/>
</dbReference>
<dbReference type="EMBL" id="SSOC01000004">
    <property type="protein sequence ID" value="THF64737.1"/>
    <property type="molecule type" value="Genomic_DNA"/>
</dbReference>
<dbReference type="NCBIfam" id="TIGR01017">
    <property type="entry name" value="rpsD_bact"/>
    <property type="match status" value="1"/>
</dbReference>
<dbReference type="InterPro" id="IPR022801">
    <property type="entry name" value="Ribosomal_uS4"/>
</dbReference>
<keyword evidence="4 7" id="KW-0689">Ribosomal protein</keyword>
<dbReference type="GO" id="GO:0003735">
    <property type="term" value="F:structural constituent of ribosome"/>
    <property type="evidence" value="ECO:0007669"/>
    <property type="project" value="InterPro"/>
</dbReference>
<protein>
    <recommendedName>
        <fullName evidence="6 7">Small ribosomal subunit protein uS4</fullName>
    </recommendedName>
</protein>
<organism evidence="12 13">
    <name type="scientific">Pseudothauera nasutitermitis</name>
    <dbReference type="NCBI Taxonomy" id="2565930"/>
    <lineage>
        <taxon>Bacteria</taxon>
        <taxon>Pseudomonadati</taxon>
        <taxon>Pseudomonadota</taxon>
        <taxon>Betaproteobacteria</taxon>
        <taxon>Rhodocyclales</taxon>
        <taxon>Zoogloeaceae</taxon>
        <taxon>Pseudothauera</taxon>
    </lineage>
</organism>
<evidence type="ECO:0000256" key="2">
    <source>
        <dbReference type="ARBA" id="ARBA00022730"/>
    </source>
</evidence>
<dbReference type="InterPro" id="IPR005709">
    <property type="entry name" value="Ribosomal_uS4_bac-type"/>
</dbReference>
<evidence type="ECO:0000313" key="13">
    <source>
        <dbReference type="Proteomes" id="UP000308430"/>
    </source>
</evidence>
<dbReference type="GO" id="GO:0042274">
    <property type="term" value="P:ribosomal small subunit biogenesis"/>
    <property type="evidence" value="ECO:0007669"/>
    <property type="project" value="TreeGrafter"/>
</dbReference>
<dbReference type="HAMAP" id="MF_01306_B">
    <property type="entry name" value="Ribosomal_uS4_B"/>
    <property type="match status" value="1"/>
</dbReference>
<dbReference type="SUPFAM" id="SSF55174">
    <property type="entry name" value="Alpha-L RNA-binding motif"/>
    <property type="match status" value="1"/>
</dbReference>
<dbReference type="InterPro" id="IPR036986">
    <property type="entry name" value="S4_RNA-bd_sf"/>
</dbReference>
<keyword evidence="13" id="KW-1185">Reference proteome</keyword>
<reference evidence="12 13" key="1">
    <citation type="submission" date="2019-04" db="EMBL/GenBank/DDBJ databases">
        <title>Azoarcus nasutitermitis sp. nov. isolated from termite nest.</title>
        <authorList>
            <person name="Lin S.-Y."/>
            <person name="Hameed A."/>
            <person name="Hsu Y.-H."/>
            <person name="Young C.-C."/>
        </authorList>
    </citation>
    <scope>NUCLEOTIDE SEQUENCE [LARGE SCALE GENOMIC DNA]</scope>
    <source>
        <strain evidence="12 13">CC-YHH838</strain>
    </source>
</reference>
<dbReference type="NCBIfam" id="NF003717">
    <property type="entry name" value="PRK05327.1"/>
    <property type="match status" value="1"/>
</dbReference>
<sequence>MSRYTGPRLKVLRALGTELPGLSRKSPGERNYPPGQHGMKQKRKSDYGLRLMEKQKLRMNYGLSERQIQRLFREAKGSKAPTGDKLLELLERRLDNFVFRAGFAPTAVAARQLVNHRHVLLNGRSVNIPSIRIKPGDTITLTDKGRRIPSTVECLAEPALTRPEWLSFDQQAVSATVTRVPDATEVPFPIEVQHVVEYYAVRL</sequence>
<evidence type="ECO:0000256" key="9">
    <source>
        <dbReference type="SAM" id="MobiDB-lite"/>
    </source>
</evidence>
<dbReference type="SMART" id="SM01390">
    <property type="entry name" value="Ribosomal_S4"/>
    <property type="match status" value="1"/>
</dbReference>